<evidence type="ECO:0000313" key="2">
    <source>
        <dbReference type="Proteomes" id="UP000034516"/>
    </source>
</evidence>
<accession>A0A0G1B4R2</accession>
<comment type="caution">
    <text evidence="1">The sequence shown here is derived from an EMBL/GenBank/DDBJ whole genome shotgun (WGS) entry which is preliminary data.</text>
</comment>
<gene>
    <name evidence="1" type="ORF">UV02_C0028G0009</name>
</gene>
<protein>
    <submittedName>
        <fullName evidence="1">Uncharacterized protein</fullName>
    </submittedName>
</protein>
<dbReference type="AlphaFoldDB" id="A0A0G1B4R2"/>
<proteinExistence type="predicted"/>
<organism evidence="1 2">
    <name type="scientific">Candidatus Kuenenbacteria bacterium GW2011_GWA2_42_15</name>
    <dbReference type="NCBI Taxonomy" id="1618677"/>
    <lineage>
        <taxon>Bacteria</taxon>
        <taxon>Candidatus Kueneniibacteriota</taxon>
    </lineage>
</organism>
<reference evidence="1 2" key="1">
    <citation type="journal article" date="2015" name="Nature">
        <title>rRNA introns, odd ribosomes, and small enigmatic genomes across a large radiation of phyla.</title>
        <authorList>
            <person name="Brown C.T."/>
            <person name="Hug L.A."/>
            <person name="Thomas B.C."/>
            <person name="Sharon I."/>
            <person name="Castelle C.J."/>
            <person name="Singh A."/>
            <person name="Wilkins M.J."/>
            <person name="Williams K.H."/>
            <person name="Banfield J.F."/>
        </authorList>
    </citation>
    <scope>NUCLEOTIDE SEQUENCE [LARGE SCALE GENOMIC DNA]</scope>
</reference>
<dbReference type="Proteomes" id="UP000034516">
    <property type="component" value="Unassembled WGS sequence"/>
</dbReference>
<dbReference type="EMBL" id="LCCW01000028">
    <property type="protein sequence ID" value="KKS41351.1"/>
    <property type="molecule type" value="Genomic_DNA"/>
</dbReference>
<sequence>IHLIRHIIIMTAAPSGPTARRAGGYQLS</sequence>
<feature type="non-terminal residue" evidence="1">
    <location>
        <position position="1"/>
    </location>
</feature>
<name>A0A0G1B4R2_9BACT</name>
<evidence type="ECO:0000313" key="1">
    <source>
        <dbReference type="EMBL" id="KKS41351.1"/>
    </source>
</evidence>